<gene>
    <name evidence="2" type="ORF">AB6713_03440</name>
</gene>
<keyword evidence="3" id="KW-1185">Reference proteome</keyword>
<evidence type="ECO:0000313" key="2">
    <source>
        <dbReference type="EMBL" id="MEZ0473672.1"/>
    </source>
</evidence>
<organism evidence="2 3">
    <name type="scientific">Luteimonas salinilitoris</name>
    <dbReference type="NCBI Taxonomy" id="3237697"/>
    <lineage>
        <taxon>Bacteria</taxon>
        <taxon>Pseudomonadati</taxon>
        <taxon>Pseudomonadota</taxon>
        <taxon>Gammaproteobacteria</taxon>
        <taxon>Lysobacterales</taxon>
        <taxon>Lysobacteraceae</taxon>
        <taxon>Luteimonas</taxon>
    </lineage>
</organism>
<accession>A0ABV4HPN2</accession>
<proteinExistence type="predicted"/>
<comment type="caution">
    <text evidence="2">The sequence shown here is derived from an EMBL/GenBank/DDBJ whole genome shotgun (WGS) entry which is preliminary data.</text>
</comment>
<dbReference type="Proteomes" id="UP001566331">
    <property type="component" value="Unassembled WGS sequence"/>
</dbReference>
<feature type="region of interest" description="Disordered" evidence="1">
    <location>
        <begin position="145"/>
        <end position="166"/>
    </location>
</feature>
<reference evidence="2 3" key="1">
    <citation type="submission" date="2024-07" db="EMBL/GenBank/DDBJ databases">
        <title>Luteimonas salilacus sp. nov., isolated from the shore soil of Salt Lake in Tibet of China.</title>
        <authorList>
            <person name="Zhang X."/>
            <person name="Li A."/>
        </authorList>
    </citation>
    <scope>NUCLEOTIDE SEQUENCE [LARGE SCALE GENOMIC DNA]</scope>
    <source>
        <strain evidence="2 3">B3-2-R+30</strain>
    </source>
</reference>
<sequence length="166" mass="17580">MQAGLAFAEEVPAACNLSLRESSRFDVTICPSGRILLMRGAIGRRYRCPTTPRFHQLLRRFFMTTRIQPAFPAFALAAALGSALAMGASPAQAQEKGAEKEKCYGIALAGKNDCAAGPGTTCAGTSKTDHQANAWKYVPAGTCTQTASETSPTGHGQPEPFEPEQS</sequence>
<feature type="compositionally biased region" description="Polar residues" evidence="1">
    <location>
        <begin position="145"/>
        <end position="154"/>
    </location>
</feature>
<evidence type="ECO:0000313" key="3">
    <source>
        <dbReference type="Proteomes" id="UP001566331"/>
    </source>
</evidence>
<protein>
    <submittedName>
        <fullName evidence="2">DUF2282 domain-containing protein</fullName>
    </submittedName>
</protein>
<dbReference type="InterPro" id="IPR018740">
    <property type="entry name" value="DUF2282_membr"/>
</dbReference>
<name>A0ABV4HPN2_9GAMM</name>
<dbReference type="RefSeq" id="WP_370562979.1">
    <property type="nucleotide sequence ID" value="NZ_JBFWIB010000002.1"/>
</dbReference>
<dbReference type="Pfam" id="PF10048">
    <property type="entry name" value="DUF2282"/>
    <property type="match status" value="1"/>
</dbReference>
<dbReference type="EMBL" id="JBFWIC010000003">
    <property type="protein sequence ID" value="MEZ0473672.1"/>
    <property type="molecule type" value="Genomic_DNA"/>
</dbReference>
<evidence type="ECO:0000256" key="1">
    <source>
        <dbReference type="SAM" id="MobiDB-lite"/>
    </source>
</evidence>